<evidence type="ECO:0000256" key="1">
    <source>
        <dbReference type="SAM" id="MobiDB-lite"/>
    </source>
</evidence>
<dbReference type="RefSeq" id="WP_180968484.1">
    <property type="nucleotide sequence ID" value="NZ_NFEZ01000004.1"/>
</dbReference>
<comment type="caution">
    <text evidence="2">The sequence shown here is derived from an EMBL/GenBank/DDBJ whole genome shotgun (WGS) entry which is preliminary data.</text>
</comment>
<dbReference type="AlphaFoldDB" id="A0A2N5N4E8"/>
<feature type="compositionally biased region" description="Low complexity" evidence="1">
    <location>
        <begin position="17"/>
        <end position="30"/>
    </location>
</feature>
<keyword evidence="3" id="KW-1185">Reference proteome</keyword>
<reference evidence="2 3" key="1">
    <citation type="submission" date="2017-05" db="EMBL/GenBank/DDBJ databases">
        <title>Functional genome analysis of Paenibacillus pasadenensis strain R16: insights on endophytic life style and antifungal activity.</title>
        <authorList>
            <person name="Passera A."/>
            <person name="Marcolungo L."/>
            <person name="Casati P."/>
            <person name="Brasca M."/>
            <person name="Quaglino F."/>
            <person name="Delledonne M."/>
        </authorList>
    </citation>
    <scope>NUCLEOTIDE SEQUENCE [LARGE SCALE GENOMIC DNA]</scope>
    <source>
        <strain evidence="2 3">R16</strain>
    </source>
</reference>
<dbReference type="EMBL" id="NFEZ01000004">
    <property type="protein sequence ID" value="PLT45203.1"/>
    <property type="molecule type" value="Genomic_DNA"/>
</dbReference>
<protein>
    <submittedName>
        <fullName evidence="2">Uncharacterized protein</fullName>
    </submittedName>
</protein>
<accession>A0A2N5N4E8</accession>
<feature type="region of interest" description="Disordered" evidence="1">
    <location>
        <begin position="1"/>
        <end position="30"/>
    </location>
</feature>
<gene>
    <name evidence="2" type="ORF">B8V81_3634</name>
</gene>
<name>A0A2N5N4E8_9BACL</name>
<dbReference type="Proteomes" id="UP000234789">
    <property type="component" value="Unassembled WGS sequence"/>
</dbReference>
<evidence type="ECO:0000313" key="2">
    <source>
        <dbReference type="EMBL" id="PLT45203.1"/>
    </source>
</evidence>
<sequence>MMEDELDPRPGRPAPMQDGAGPDAQAQLAAAEALPPEWEAFYEAVRQAARRLGQR</sequence>
<organism evidence="2 3">
    <name type="scientific">Paenibacillus pasadenensis</name>
    <dbReference type="NCBI Taxonomy" id="217090"/>
    <lineage>
        <taxon>Bacteria</taxon>
        <taxon>Bacillati</taxon>
        <taxon>Bacillota</taxon>
        <taxon>Bacilli</taxon>
        <taxon>Bacillales</taxon>
        <taxon>Paenibacillaceae</taxon>
        <taxon>Paenibacillus</taxon>
    </lineage>
</organism>
<evidence type="ECO:0000313" key="3">
    <source>
        <dbReference type="Proteomes" id="UP000234789"/>
    </source>
</evidence>
<proteinExistence type="predicted"/>